<evidence type="ECO:0000256" key="4">
    <source>
        <dbReference type="RuleBase" id="RU003345"/>
    </source>
</evidence>
<keyword evidence="7" id="KW-1185">Reference proteome</keyword>
<feature type="domain" description="Aldehyde dehydrogenase" evidence="5">
    <location>
        <begin position="61"/>
        <end position="522"/>
    </location>
</feature>
<dbReference type="Pfam" id="PF00171">
    <property type="entry name" value="Aldedh"/>
    <property type="match status" value="1"/>
</dbReference>
<dbReference type="EMBL" id="KQ965766">
    <property type="protein sequence ID" value="KXS14841.1"/>
    <property type="molecule type" value="Genomic_DNA"/>
</dbReference>
<name>A0A139ADG6_GONPJ</name>
<dbReference type="SUPFAM" id="SSF53720">
    <property type="entry name" value="ALDH-like"/>
    <property type="match status" value="1"/>
</dbReference>
<dbReference type="FunFam" id="3.40.309.10:FF:000012">
    <property type="entry name" value="Betaine aldehyde dehydrogenase"/>
    <property type="match status" value="1"/>
</dbReference>
<feature type="active site" evidence="3">
    <location>
        <position position="299"/>
    </location>
</feature>
<dbReference type="Gene3D" id="3.40.309.10">
    <property type="entry name" value="Aldehyde Dehydrogenase, Chain A, domain 2"/>
    <property type="match status" value="1"/>
</dbReference>
<protein>
    <submittedName>
        <fullName evidence="6">Putative aldehyde dehydrogenase AldA</fullName>
    </submittedName>
</protein>
<dbReference type="PANTHER" id="PTHR11699">
    <property type="entry name" value="ALDEHYDE DEHYDROGENASE-RELATED"/>
    <property type="match status" value="1"/>
</dbReference>
<gene>
    <name evidence="6" type="ORF">M427DRAFT_57244</name>
</gene>
<dbReference type="InterPro" id="IPR029510">
    <property type="entry name" value="Ald_DH_CS_GLU"/>
</dbReference>
<evidence type="ECO:0000256" key="3">
    <source>
        <dbReference type="PROSITE-ProRule" id="PRU10007"/>
    </source>
</evidence>
<dbReference type="AlphaFoldDB" id="A0A139ADG6"/>
<organism evidence="6 7">
    <name type="scientific">Gonapodya prolifera (strain JEL478)</name>
    <name type="common">Monoblepharis prolifera</name>
    <dbReference type="NCBI Taxonomy" id="1344416"/>
    <lineage>
        <taxon>Eukaryota</taxon>
        <taxon>Fungi</taxon>
        <taxon>Fungi incertae sedis</taxon>
        <taxon>Chytridiomycota</taxon>
        <taxon>Chytridiomycota incertae sedis</taxon>
        <taxon>Monoblepharidomycetes</taxon>
        <taxon>Monoblepharidales</taxon>
        <taxon>Gonapodyaceae</taxon>
        <taxon>Gonapodya</taxon>
    </lineage>
</organism>
<evidence type="ECO:0000256" key="2">
    <source>
        <dbReference type="ARBA" id="ARBA00023002"/>
    </source>
</evidence>
<dbReference type="CDD" id="cd07091">
    <property type="entry name" value="ALDH_F1-2_Ald2-like"/>
    <property type="match status" value="1"/>
</dbReference>
<dbReference type="Gene3D" id="3.40.605.10">
    <property type="entry name" value="Aldehyde Dehydrogenase, Chain A, domain 1"/>
    <property type="match status" value="1"/>
</dbReference>
<evidence type="ECO:0000259" key="5">
    <source>
        <dbReference type="Pfam" id="PF00171"/>
    </source>
</evidence>
<reference evidence="6 7" key="1">
    <citation type="journal article" date="2015" name="Genome Biol. Evol.">
        <title>Phylogenomic analyses indicate that early fungi evolved digesting cell walls of algal ancestors of land plants.</title>
        <authorList>
            <person name="Chang Y."/>
            <person name="Wang S."/>
            <person name="Sekimoto S."/>
            <person name="Aerts A.L."/>
            <person name="Choi C."/>
            <person name="Clum A."/>
            <person name="LaButti K.M."/>
            <person name="Lindquist E.A."/>
            <person name="Yee Ngan C."/>
            <person name="Ohm R.A."/>
            <person name="Salamov A.A."/>
            <person name="Grigoriev I.V."/>
            <person name="Spatafora J.W."/>
            <person name="Berbee M.L."/>
        </authorList>
    </citation>
    <scope>NUCLEOTIDE SEQUENCE [LARGE SCALE GENOMIC DNA]</scope>
    <source>
        <strain evidence="6 7">JEL478</strain>
    </source>
</reference>
<dbReference type="PROSITE" id="PS00070">
    <property type="entry name" value="ALDEHYDE_DEHYDR_CYS"/>
    <property type="match status" value="1"/>
</dbReference>
<dbReference type="InterPro" id="IPR015590">
    <property type="entry name" value="Aldehyde_DH_dom"/>
</dbReference>
<dbReference type="GO" id="GO:0004030">
    <property type="term" value="F:aldehyde dehydrogenase [NAD(P)+] activity"/>
    <property type="evidence" value="ECO:0007669"/>
    <property type="project" value="UniProtKB-ARBA"/>
</dbReference>
<evidence type="ECO:0000256" key="1">
    <source>
        <dbReference type="ARBA" id="ARBA00009986"/>
    </source>
</evidence>
<keyword evidence="2 4" id="KW-0560">Oxidoreductase</keyword>
<dbReference type="OrthoDB" id="310895at2759"/>
<dbReference type="Proteomes" id="UP000070544">
    <property type="component" value="Unassembled WGS sequence"/>
</dbReference>
<dbReference type="InterPro" id="IPR016162">
    <property type="entry name" value="Ald_DH_N"/>
</dbReference>
<dbReference type="STRING" id="1344416.A0A139ADG6"/>
<proteinExistence type="inferred from homology"/>
<dbReference type="PROSITE" id="PS00687">
    <property type="entry name" value="ALDEHYDE_DEHYDR_GLU"/>
    <property type="match status" value="1"/>
</dbReference>
<dbReference type="FunFam" id="3.40.605.10:FF:000026">
    <property type="entry name" value="Aldehyde dehydrogenase, putative"/>
    <property type="match status" value="1"/>
</dbReference>
<accession>A0A139ADG6</accession>
<comment type="similarity">
    <text evidence="1 4">Belongs to the aldehyde dehydrogenase family.</text>
</comment>
<evidence type="ECO:0000313" key="6">
    <source>
        <dbReference type="EMBL" id="KXS14841.1"/>
    </source>
</evidence>
<dbReference type="FunFam" id="3.40.605.10:FF:000050">
    <property type="entry name" value="Aldehyde dehydrogenase, mitochondrial"/>
    <property type="match status" value="1"/>
</dbReference>
<sequence length="528" mass="56994">MASLLVAARLPVARPAVLSALPRLSAVQGWRRFASASDLVDVQLGKEISKVHTGLFINGSFVKSASGKTFKTFNPANGEVIAEVQEGDKADIEAAVKTAKATYENVWSKVEGAERGRLLWRLADLMERDIKKLAALEALDNGKTAAVAEAGDLRLAIDCLKYYAGWADKIEGKVNMDKSTYMNYTRHEPIGVVGQIIPWNFPILMFAWKLGPALACGNVTIVKPSEKTPLTALAIAAPVKEAGIPDGVVNVVPGYGPTAGAALTAHPDVHKIAFTGSTRAGRIVMEGAAKSNLKKVSLELGGKSPAIVFDDADIDQAVNWCKVGIFFNHGQTCCASSRVFVHESIKDKFLAAYKKAAESIKLGDQFDPTTDQGPQIDETQLNTILSYIEHGKQEGATLVTGGKRAGTKGYFVEPTILADVKDTAKIWQEEIFGPVVAVSTFKTEEEVLKRANDSNYGLAASLFTKDLNRAVRVSNKLQAGTVWVNCHNVFDQNTPFGGYKESGFGRELGEYALELYTQVKTVKINLGQ</sequence>
<dbReference type="InterPro" id="IPR016161">
    <property type="entry name" value="Ald_DH/histidinol_DH"/>
</dbReference>
<dbReference type="InterPro" id="IPR016160">
    <property type="entry name" value="Ald_DH_CS_CYS"/>
</dbReference>
<dbReference type="InterPro" id="IPR016163">
    <property type="entry name" value="Ald_DH_C"/>
</dbReference>
<evidence type="ECO:0000313" key="7">
    <source>
        <dbReference type="Proteomes" id="UP000070544"/>
    </source>
</evidence>
<dbReference type="OMA" id="WNFPLDM"/>